<accession>A0A150III3</accession>
<accession>A0A150IWT0</accession>
<evidence type="ECO:0000313" key="3">
    <source>
        <dbReference type="Proteomes" id="UP000092401"/>
    </source>
</evidence>
<comment type="caution">
    <text evidence="1">The sequence shown here is derived from an EMBL/GenBank/DDBJ whole genome shotgun (WGS) entry which is preliminary data.</text>
</comment>
<protein>
    <submittedName>
        <fullName evidence="1">Uncharacterized protein</fullName>
    </submittedName>
</protein>
<evidence type="ECO:0000313" key="4">
    <source>
        <dbReference type="Proteomes" id="UP000092403"/>
    </source>
</evidence>
<sequence>MISALMKYDYGTLKDCLDSIEVSMLKILKNSKFSDTEELDVSNHLFFDHILRVGEIAIDRNDEASVSLILNSLSTIGLKAANLNYSFFSGQSVRAIGQIGEKAAAKNDKSILRESRNYLNCVGERFIDKELKYPIDMVFLYNRTITETALKENIDNARYQDGLTESEIKFNYNILLEALLFIDNIGYKLRQNNKNKIYDLTVELSCIQHLNKKFNQNNERFDWIERMIEESLQKYSN</sequence>
<dbReference type="AlphaFoldDB" id="A0A150III3"/>
<gene>
    <name evidence="1" type="ORF">APG10_01380</name>
    <name evidence="2" type="ORF">APG12_01544</name>
</gene>
<reference evidence="3 4" key="1">
    <citation type="journal article" date="2016" name="ISME J.">
        <title>Chasing the elusive Euryarchaeota class WSA2: genomes reveal a uniquely fastidious methyl-reducing methanogen.</title>
        <authorList>
            <person name="Nobu M.K."/>
            <person name="Narihiro T."/>
            <person name="Kuroda K."/>
            <person name="Mei R."/>
            <person name="Liu W.T."/>
        </authorList>
    </citation>
    <scope>NUCLEOTIDE SEQUENCE [LARGE SCALE GENOMIC DNA]</scope>
    <source>
        <strain evidence="1">B03fssc0709_Meth_Bin005</strain>
        <strain evidence="2">BMIXfssc0709_Meth_Bin006</strain>
    </source>
</reference>
<evidence type="ECO:0000313" key="1">
    <source>
        <dbReference type="EMBL" id="KYC44840.1"/>
    </source>
</evidence>
<dbReference type="EMBL" id="LNGE01000040">
    <property type="protein sequence ID" value="KYC44840.1"/>
    <property type="molecule type" value="Genomic_DNA"/>
</dbReference>
<dbReference type="Proteomes" id="UP000092401">
    <property type="component" value="Unassembled WGS sequence"/>
</dbReference>
<organism evidence="1 3">
    <name type="scientific">Candidatus Methanofastidiosum methylothiophilum</name>
    <dbReference type="NCBI Taxonomy" id="1705564"/>
    <lineage>
        <taxon>Archaea</taxon>
        <taxon>Methanobacteriati</taxon>
        <taxon>Methanobacteriota</taxon>
        <taxon>Stenosarchaea group</taxon>
        <taxon>Candidatus Methanofastidiosia</taxon>
        <taxon>Candidatus Methanofastidiosales</taxon>
        <taxon>Candidatus Methanofastidiosaceae</taxon>
        <taxon>Candidatus Methanofastidiosum</taxon>
    </lineage>
</organism>
<dbReference type="EMBL" id="LNJC01000038">
    <property type="protein sequence ID" value="KYC49348.1"/>
    <property type="molecule type" value="Genomic_DNA"/>
</dbReference>
<evidence type="ECO:0000313" key="2">
    <source>
        <dbReference type="EMBL" id="KYC49348.1"/>
    </source>
</evidence>
<dbReference type="Proteomes" id="UP000092403">
    <property type="component" value="Unassembled WGS sequence"/>
</dbReference>
<proteinExistence type="predicted"/>
<name>A0A150III3_9EURY</name>